<dbReference type="PROSITE" id="PS51257">
    <property type="entry name" value="PROKAR_LIPOPROTEIN"/>
    <property type="match status" value="1"/>
</dbReference>
<keyword evidence="1" id="KW-1133">Transmembrane helix</keyword>
<keyword evidence="1" id="KW-0812">Transmembrane</keyword>
<evidence type="ECO:0000313" key="3">
    <source>
        <dbReference type="Proteomes" id="UP001296993"/>
    </source>
</evidence>
<accession>A0ABS4X8K4</accession>
<feature type="transmembrane region" description="Helical" evidence="1">
    <location>
        <begin position="110"/>
        <end position="131"/>
    </location>
</feature>
<sequence>MRRGDRRAKAGPGKWLGVTIIGSVFLVACSAMLLGPSAANPFFLAGGATTGAVLAGTGIMQMRAARRGTKPHHKALAGMALLFSMACLLVAWGAINGADADFSARYPRGLGIVFGFIGTAFFGAAGIYGLVKGPRK</sequence>
<feature type="transmembrane region" description="Helical" evidence="1">
    <location>
        <begin position="75"/>
        <end position="95"/>
    </location>
</feature>
<dbReference type="RefSeq" id="WP_209995510.1">
    <property type="nucleotide sequence ID" value="NZ_BAAAJY010000006.1"/>
</dbReference>
<evidence type="ECO:0000256" key="1">
    <source>
        <dbReference type="SAM" id="Phobius"/>
    </source>
</evidence>
<dbReference type="Proteomes" id="UP001296993">
    <property type="component" value="Unassembled WGS sequence"/>
</dbReference>
<evidence type="ECO:0000313" key="2">
    <source>
        <dbReference type="EMBL" id="MBP2384802.1"/>
    </source>
</evidence>
<dbReference type="EMBL" id="JAGIOF010000001">
    <property type="protein sequence ID" value="MBP2384802.1"/>
    <property type="molecule type" value="Genomic_DNA"/>
</dbReference>
<proteinExistence type="predicted"/>
<feature type="transmembrane region" description="Helical" evidence="1">
    <location>
        <begin position="12"/>
        <end position="35"/>
    </location>
</feature>
<organism evidence="2 3">
    <name type="scientific">Paeniglutamicibacter kerguelensis</name>
    <dbReference type="NCBI Taxonomy" id="254788"/>
    <lineage>
        <taxon>Bacteria</taxon>
        <taxon>Bacillati</taxon>
        <taxon>Actinomycetota</taxon>
        <taxon>Actinomycetes</taxon>
        <taxon>Micrococcales</taxon>
        <taxon>Micrococcaceae</taxon>
        <taxon>Paeniglutamicibacter</taxon>
    </lineage>
</organism>
<name>A0ABS4X8K4_9MICC</name>
<gene>
    <name evidence="2" type="ORF">JOF47_000313</name>
</gene>
<feature type="transmembrane region" description="Helical" evidence="1">
    <location>
        <begin position="41"/>
        <end position="63"/>
    </location>
</feature>
<protein>
    <submittedName>
        <fullName evidence="2">F0F1-type ATP synthase membrane subunit c/vacuolar-type H+-ATPase subunit K</fullName>
    </submittedName>
</protein>
<keyword evidence="3" id="KW-1185">Reference proteome</keyword>
<keyword evidence="1" id="KW-0472">Membrane</keyword>
<comment type="caution">
    <text evidence="2">The sequence shown here is derived from an EMBL/GenBank/DDBJ whole genome shotgun (WGS) entry which is preliminary data.</text>
</comment>
<reference evidence="2 3" key="1">
    <citation type="submission" date="2021-03" db="EMBL/GenBank/DDBJ databases">
        <title>Sequencing the genomes of 1000 actinobacteria strains.</title>
        <authorList>
            <person name="Klenk H.-P."/>
        </authorList>
    </citation>
    <scope>NUCLEOTIDE SEQUENCE [LARGE SCALE GENOMIC DNA]</scope>
    <source>
        <strain evidence="2 3">DSM 15797</strain>
    </source>
</reference>